<accession>A0A2H0RN65</accession>
<protein>
    <submittedName>
        <fullName evidence="1">Uncharacterized protein</fullName>
    </submittedName>
</protein>
<organism evidence="1 2">
    <name type="scientific">Candidatus Uhrbacteria bacterium CG10_big_fil_rev_8_21_14_0_10_50_16</name>
    <dbReference type="NCBI Taxonomy" id="1975039"/>
    <lineage>
        <taxon>Bacteria</taxon>
        <taxon>Candidatus Uhriibacteriota</taxon>
    </lineage>
</organism>
<evidence type="ECO:0000313" key="2">
    <source>
        <dbReference type="Proteomes" id="UP000230084"/>
    </source>
</evidence>
<name>A0A2H0RN65_9BACT</name>
<dbReference type="Proteomes" id="UP000230084">
    <property type="component" value="Unassembled WGS sequence"/>
</dbReference>
<reference evidence="1 2" key="1">
    <citation type="submission" date="2017-09" db="EMBL/GenBank/DDBJ databases">
        <title>Depth-based differentiation of microbial function through sediment-hosted aquifers and enrichment of novel symbionts in the deep terrestrial subsurface.</title>
        <authorList>
            <person name="Probst A.J."/>
            <person name="Ladd B."/>
            <person name="Jarett J.K."/>
            <person name="Geller-Mcgrath D.E."/>
            <person name="Sieber C.M."/>
            <person name="Emerson J.B."/>
            <person name="Anantharaman K."/>
            <person name="Thomas B.C."/>
            <person name="Malmstrom R."/>
            <person name="Stieglmeier M."/>
            <person name="Klingl A."/>
            <person name="Woyke T."/>
            <person name="Ryan C.M."/>
            <person name="Banfield J.F."/>
        </authorList>
    </citation>
    <scope>NUCLEOTIDE SEQUENCE [LARGE SCALE GENOMIC DNA]</scope>
    <source>
        <strain evidence="1">CG10_big_fil_rev_8_21_14_0_10_50_16</strain>
    </source>
</reference>
<comment type="caution">
    <text evidence="1">The sequence shown here is derived from an EMBL/GenBank/DDBJ whole genome shotgun (WGS) entry which is preliminary data.</text>
</comment>
<dbReference type="AlphaFoldDB" id="A0A2H0RN65"/>
<dbReference type="EMBL" id="PCYM01000001">
    <property type="protein sequence ID" value="PIR47991.1"/>
    <property type="molecule type" value="Genomic_DNA"/>
</dbReference>
<proteinExistence type="predicted"/>
<sequence>MSAALCLVESQIRLPDYNLDSSIRDRVIARMVKNMSIDEDVARRAFDGAIQFLRACAVPEGRRLAPSHLADEAWHTFLLYSKPYTDFCQSMGVDYLHHDPCDLPGSMEPGTYARTREYLCGLYADLDTEIWPEDGERDWGHAQGCCNSDHGQRSSCRCGGG</sequence>
<evidence type="ECO:0000313" key="1">
    <source>
        <dbReference type="EMBL" id="PIR47991.1"/>
    </source>
</evidence>
<gene>
    <name evidence="1" type="ORF">COV06_01160</name>
</gene>